<organism evidence="1 2">
    <name type="scientific">Acinetobacter boissieri</name>
    <dbReference type="NCBI Taxonomy" id="1219383"/>
    <lineage>
        <taxon>Bacteria</taxon>
        <taxon>Pseudomonadati</taxon>
        <taxon>Pseudomonadota</taxon>
        <taxon>Gammaproteobacteria</taxon>
        <taxon>Moraxellales</taxon>
        <taxon>Moraxellaceae</taxon>
        <taxon>Acinetobacter</taxon>
    </lineage>
</organism>
<reference evidence="2" key="1">
    <citation type="submission" date="2016-09" db="EMBL/GenBank/DDBJ databases">
        <authorList>
            <person name="Varghese N."/>
            <person name="Submissions S."/>
        </authorList>
    </citation>
    <scope>NUCLEOTIDE SEQUENCE [LARGE SCALE GENOMIC DNA]</scope>
    <source>
        <strain evidence="2">ANC 4422</strain>
    </source>
</reference>
<keyword evidence="2" id="KW-1185">Reference proteome</keyword>
<gene>
    <name evidence="1" type="ORF">SAMN05421733_11133</name>
</gene>
<evidence type="ECO:0000313" key="2">
    <source>
        <dbReference type="Proteomes" id="UP000242501"/>
    </source>
</evidence>
<sequence>MMNLITDKVLKTHTYDLYRVFKNEKILNLLKVNSSKLSKINLSPCLVIKRTAFTDKA</sequence>
<name>A0A1G6JGM7_9GAMM</name>
<protein>
    <submittedName>
        <fullName evidence="1">Uncharacterized protein</fullName>
    </submittedName>
</protein>
<dbReference type="Proteomes" id="UP000242501">
    <property type="component" value="Unassembled WGS sequence"/>
</dbReference>
<accession>A0A1G6JGM7</accession>
<proteinExistence type="predicted"/>
<evidence type="ECO:0000313" key="1">
    <source>
        <dbReference type="EMBL" id="SDC17879.1"/>
    </source>
</evidence>
<dbReference type="AlphaFoldDB" id="A0A1G6JGM7"/>
<dbReference type="STRING" id="1219383.SAMN05421733_11133"/>
<dbReference type="EMBL" id="FMYL01000011">
    <property type="protein sequence ID" value="SDC17879.1"/>
    <property type="molecule type" value="Genomic_DNA"/>
</dbReference>